<dbReference type="InterPro" id="IPR053353">
    <property type="entry name" value="Plant_LTP_GPI-anchored"/>
</dbReference>
<protein>
    <recommendedName>
        <fullName evidence="3">Bifunctional inhibitor/plant lipid transfer protein/seed storage helical domain-containing protein</fullName>
    </recommendedName>
</protein>
<dbReference type="AlphaFoldDB" id="A0AA88RK96"/>
<gene>
    <name evidence="4" type="ORF">RJ640_011429</name>
</gene>
<dbReference type="CDD" id="cd00010">
    <property type="entry name" value="AAI_LTSS"/>
    <property type="match status" value="1"/>
</dbReference>
<reference evidence="4" key="1">
    <citation type="submission" date="2022-12" db="EMBL/GenBank/DDBJ databases">
        <title>Draft genome assemblies for two species of Escallonia (Escalloniales).</title>
        <authorList>
            <person name="Chanderbali A."/>
            <person name="Dervinis C."/>
            <person name="Anghel I."/>
            <person name="Soltis D."/>
            <person name="Soltis P."/>
            <person name="Zapata F."/>
        </authorList>
    </citation>
    <scope>NUCLEOTIDE SEQUENCE</scope>
    <source>
        <strain evidence="4">UCBG92.1500</strain>
        <tissue evidence="4">Leaf</tissue>
    </source>
</reference>
<keyword evidence="5" id="KW-1185">Reference proteome</keyword>
<dbReference type="Gene3D" id="1.10.110.10">
    <property type="entry name" value="Plant lipid-transfer and hydrophobic proteins"/>
    <property type="match status" value="1"/>
</dbReference>
<dbReference type="PANTHER" id="PTHR35747">
    <property type="entry name" value="BIFUNCTIONAL INHIBITOR/LIPID-TRANSFER PROTEIN/SEED STORAGE 2S ALBUMIN SUPERFAMILY PROTEIN"/>
    <property type="match status" value="1"/>
</dbReference>
<accession>A0AA88RK96</accession>
<evidence type="ECO:0000313" key="4">
    <source>
        <dbReference type="EMBL" id="KAK2980621.1"/>
    </source>
</evidence>
<dbReference type="Proteomes" id="UP001187471">
    <property type="component" value="Unassembled WGS sequence"/>
</dbReference>
<feature type="compositionally biased region" description="Low complexity" evidence="1">
    <location>
        <begin position="158"/>
        <end position="176"/>
    </location>
</feature>
<feature type="compositionally biased region" description="Polar residues" evidence="1">
    <location>
        <begin position="131"/>
        <end position="147"/>
    </location>
</feature>
<feature type="signal peptide" evidence="2">
    <location>
        <begin position="1"/>
        <end position="26"/>
    </location>
</feature>
<dbReference type="Pfam" id="PF14368">
    <property type="entry name" value="LTP_2"/>
    <property type="match status" value="1"/>
</dbReference>
<organism evidence="4 5">
    <name type="scientific">Escallonia rubra</name>
    <dbReference type="NCBI Taxonomy" id="112253"/>
    <lineage>
        <taxon>Eukaryota</taxon>
        <taxon>Viridiplantae</taxon>
        <taxon>Streptophyta</taxon>
        <taxon>Embryophyta</taxon>
        <taxon>Tracheophyta</taxon>
        <taxon>Spermatophyta</taxon>
        <taxon>Magnoliopsida</taxon>
        <taxon>eudicotyledons</taxon>
        <taxon>Gunneridae</taxon>
        <taxon>Pentapetalae</taxon>
        <taxon>asterids</taxon>
        <taxon>campanulids</taxon>
        <taxon>Escalloniales</taxon>
        <taxon>Escalloniaceae</taxon>
        <taxon>Escallonia</taxon>
    </lineage>
</organism>
<proteinExistence type="predicted"/>
<comment type="caution">
    <text evidence="4">The sequence shown here is derived from an EMBL/GenBank/DDBJ whole genome shotgun (WGS) entry which is preliminary data.</text>
</comment>
<evidence type="ECO:0000313" key="5">
    <source>
        <dbReference type="Proteomes" id="UP001187471"/>
    </source>
</evidence>
<dbReference type="InterPro" id="IPR016140">
    <property type="entry name" value="Bifunc_inhib/LTP/seed_store"/>
</dbReference>
<dbReference type="InterPro" id="IPR036312">
    <property type="entry name" value="Bifun_inhib/LTP/seed_sf"/>
</dbReference>
<dbReference type="PANTHER" id="PTHR35747:SF2">
    <property type="entry name" value="NON-SPECIFIC LIPID TRANSFER PROTEIN GPI-ANCHORED 25"/>
    <property type="match status" value="1"/>
</dbReference>
<feature type="region of interest" description="Disordered" evidence="1">
    <location>
        <begin position="127"/>
        <end position="176"/>
    </location>
</feature>
<evidence type="ECO:0000259" key="3">
    <source>
        <dbReference type="Pfam" id="PF14368"/>
    </source>
</evidence>
<keyword evidence="2" id="KW-0732">Signal</keyword>
<evidence type="ECO:0000256" key="1">
    <source>
        <dbReference type="SAM" id="MobiDB-lite"/>
    </source>
</evidence>
<feature type="domain" description="Bifunctional inhibitor/plant lipid transfer protein/seed storage helical" evidence="3">
    <location>
        <begin position="24"/>
        <end position="113"/>
    </location>
</feature>
<dbReference type="EMBL" id="JAVXUO010001613">
    <property type="protein sequence ID" value="KAK2980621.1"/>
    <property type="molecule type" value="Genomic_DNA"/>
</dbReference>
<sequence>MATDKNPVRYVPAAIALLFALTLVLIATNTAPPPLTQTPDGCSDELVAFSPCVPYVSAPPNDLSDSPSPQCCAAFASGAASCLCYLLRQPMLYGFPVNRTRLVSLSSRCPSKDGGSLEALCAGSPTLPPLRSTTGPDNSSSLINSPPESADDSLPQGSDDSSSTTKPSSTVLPAKSSSASNQISSSLIIVIVFIFN</sequence>
<name>A0AA88RK96_9ASTE</name>
<evidence type="ECO:0000256" key="2">
    <source>
        <dbReference type="SAM" id="SignalP"/>
    </source>
</evidence>
<dbReference type="SUPFAM" id="SSF47699">
    <property type="entry name" value="Bifunctional inhibitor/lipid-transfer protein/seed storage 2S albumin"/>
    <property type="match status" value="1"/>
</dbReference>
<feature type="chain" id="PRO_5041717989" description="Bifunctional inhibitor/plant lipid transfer protein/seed storage helical domain-containing protein" evidence="2">
    <location>
        <begin position="27"/>
        <end position="196"/>
    </location>
</feature>